<evidence type="ECO:0000256" key="1">
    <source>
        <dbReference type="ARBA" id="ARBA00006484"/>
    </source>
</evidence>
<dbReference type="EMBL" id="PGTM01000156">
    <property type="protein sequence ID" value="PJF35436.1"/>
    <property type="molecule type" value="Genomic_DNA"/>
</dbReference>
<dbReference type="GO" id="GO:0016491">
    <property type="term" value="F:oxidoreductase activity"/>
    <property type="evidence" value="ECO:0007669"/>
    <property type="project" value="UniProtKB-KW"/>
</dbReference>
<protein>
    <submittedName>
        <fullName evidence="3">Short-chain dehydrogenase</fullName>
    </submittedName>
</protein>
<dbReference type="FunFam" id="3.40.50.720:FF:000084">
    <property type="entry name" value="Short-chain dehydrogenase reductase"/>
    <property type="match status" value="1"/>
</dbReference>
<evidence type="ECO:0000313" key="4">
    <source>
        <dbReference type="Proteomes" id="UP000229681"/>
    </source>
</evidence>
<dbReference type="Gene3D" id="3.40.50.720">
    <property type="entry name" value="NAD(P)-binding Rossmann-like Domain"/>
    <property type="match status" value="1"/>
</dbReference>
<dbReference type="Proteomes" id="UP000229681">
    <property type="component" value="Unassembled WGS sequence"/>
</dbReference>
<dbReference type="PRINTS" id="PR00081">
    <property type="entry name" value="GDHRDH"/>
</dbReference>
<keyword evidence="2" id="KW-0560">Oxidoreductase</keyword>
<name>A0A2M8PD10_9CHLR</name>
<evidence type="ECO:0000313" key="3">
    <source>
        <dbReference type="EMBL" id="PJF35436.1"/>
    </source>
</evidence>
<proteinExistence type="inferred from homology"/>
<dbReference type="AlphaFoldDB" id="A0A2M8PD10"/>
<gene>
    <name evidence="3" type="ORF">CUN49_10570</name>
</gene>
<accession>A0A2M8PD10</accession>
<dbReference type="SUPFAM" id="SSF51735">
    <property type="entry name" value="NAD(P)-binding Rossmann-fold domains"/>
    <property type="match status" value="1"/>
</dbReference>
<dbReference type="PANTHER" id="PTHR43639">
    <property type="entry name" value="OXIDOREDUCTASE, SHORT-CHAIN DEHYDROGENASE/REDUCTASE FAMILY (AFU_ORTHOLOGUE AFUA_5G02870)"/>
    <property type="match status" value="1"/>
</dbReference>
<reference evidence="3 4" key="1">
    <citation type="submission" date="2017-11" db="EMBL/GenBank/DDBJ databases">
        <title>Evolution of Phototrophy in the Chloroflexi Phylum Driven by Horizontal Gene Transfer.</title>
        <authorList>
            <person name="Ward L.M."/>
            <person name="Hemp J."/>
            <person name="Shih P.M."/>
            <person name="Mcglynn S.E."/>
            <person name="Fischer W."/>
        </authorList>
    </citation>
    <scope>NUCLEOTIDE SEQUENCE [LARGE SCALE GENOMIC DNA]</scope>
    <source>
        <strain evidence="3">JP3_13</strain>
    </source>
</reference>
<comment type="similarity">
    <text evidence="1">Belongs to the short-chain dehydrogenases/reductases (SDR) family.</text>
</comment>
<comment type="caution">
    <text evidence="3">The sequence shown here is derived from an EMBL/GenBank/DDBJ whole genome shotgun (WGS) entry which is preliminary data.</text>
</comment>
<dbReference type="InterPro" id="IPR036291">
    <property type="entry name" value="NAD(P)-bd_dom_sf"/>
</dbReference>
<dbReference type="Pfam" id="PF13561">
    <property type="entry name" value="adh_short_C2"/>
    <property type="match status" value="1"/>
</dbReference>
<organism evidence="3 4">
    <name type="scientific">Candidatus Thermofonsia Clade 1 bacterium</name>
    <dbReference type="NCBI Taxonomy" id="2364210"/>
    <lineage>
        <taxon>Bacteria</taxon>
        <taxon>Bacillati</taxon>
        <taxon>Chloroflexota</taxon>
        <taxon>Candidatus Thermofontia</taxon>
        <taxon>Candidatus Thermofonsia Clade 1</taxon>
    </lineage>
</organism>
<dbReference type="PANTHER" id="PTHR43639:SF1">
    <property type="entry name" value="SHORT-CHAIN DEHYDROGENASE_REDUCTASE FAMILY PROTEIN"/>
    <property type="match status" value="1"/>
</dbReference>
<dbReference type="PRINTS" id="PR00080">
    <property type="entry name" value="SDRFAMILY"/>
</dbReference>
<dbReference type="InterPro" id="IPR002347">
    <property type="entry name" value="SDR_fam"/>
</dbReference>
<evidence type="ECO:0000256" key="2">
    <source>
        <dbReference type="ARBA" id="ARBA00023002"/>
    </source>
</evidence>
<dbReference type="CDD" id="cd05233">
    <property type="entry name" value="SDR_c"/>
    <property type="match status" value="1"/>
</dbReference>
<sequence length="248" mass="26711">MEIAGRAILITGAARRVGRVIALELARRGAHIAFSWHFEDEPHAQTRAEIEAHGVQCFAQRCDVNDLSQLRALVDGTIAHFGRLDVLINNASVWLNKPALEITESEWNLALNVNARAPFFAAQFAARQMLGQPDGGVILNIADLSAFQVWQENAHHAASKAALVSITKSLALELAPKIRVNAIAPGTVLLPDGLDEASLAKKRAWAEANSALKRIGTPQDVAKLAAFLIEADFTTGAIYLVDGGRSLI</sequence>